<name>A0A816EPR8_9BILA</name>
<accession>A0A816EPR8</accession>
<comment type="caution">
    <text evidence="1">The sequence shown here is derived from an EMBL/GenBank/DDBJ whole genome shotgun (WGS) entry which is preliminary data.</text>
</comment>
<sequence length="199" mass="22372">MGSGIGKNDAWRQFSQEIGADFVDLGFWKGNSVQAHIGPWTIHLDIHHVSTGKSVIEYTRIRAPFVSNVEDFHFEIYRKGVFSGLRKALGMQDIAIGDAVFDEEFIIKGNNKAHIRELLADPTVRSMFQSQPKMRLEILNSEGCFGSKFPNNVHALHFEVLGVIKDQERLKGLFDLFATILERLVKLGLASKEDPMLAS</sequence>
<evidence type="ECO:0000313" key="3">
    <source>
        <dbReference type="Proteomes" id="UP000663829"/>
    </source>
</evidence>
<proteinExistence type="predicted"/>
<evidence type="ECO:0008006" key="4">
    <source>
        <dbReference type="Google" id="ProtNLM"/>
    </source>
</evidence>
<dbReference type="EMBL" id="CAJNOQ010051167">
    <property type="protein sequence ID" value="CAF1650308.1"/>
    <property type="molecule type" value="Genomic_DNA"/>
</dbReference>
<evidence type="ECO:0000313" key="2">
    <source>
        <dbReference type="EMBL" id="CAF4577325.1"/>
    </source>
</evidence>
<keyword evidence="3" id="KW-1185">Reference proteome</keyword>
<gene>
    <name evidence="1" type="ORF">GPM918_LOCUS45477</name>
    <name evidence="2" type="ORF">SRO942_LOCUS48010</name>
</gene>
<evidence type="ECO:0000313" key="1">
    <source>
        <dbReference type="EMBL" id="CAF1650308.1"/>
    </source>
</evidence>
<dbReference type="EMBL" id="CAJOBC010121735">
    <property type="protein sequence ID" value="CAF4577325.1"/>
    <property type="molecule type" value="Genomic_DNA"/>
</dbReference>
<dbReference type="Proteomes" id="UP000681722">
    <property type="component" value="Unassembled WGS sequence"/>
</dbReference>
<dbReference type="AlphaFoldDB" id="A0A816EPR8"/>
<protein>
    <recommendedName>
        <fullName evidence="4">DUF3137 domain-containing protein</fullName>
    </recommendedName>
</protein>
<reference evidence="1" key="1">
    <citation type="submission" date="2021-02" db="EMBL/GenBank/DDBJ databases">
        <authorList>
            <person name="Nowell W R."/>
        </authorList>
    </citation>
    <scope>NUCLEOTIDE SEQUENCE</scope>
</reference>
<dbReference type="Proteomes" id="UP000663829">
    <property type="component" value="Unassembled WGS sequence"/>
</dbReference>
<organism evidence="1 3">
    <name type="scientific">Didymodactylos carnosus</name>
    <dbReference type="NCBI Taxonomy" id="1234261"/>
    <lineage>
        <taxon>Eukaryota</taxon>
        <taxon>Metazoa</taxon>
        <taxon>Spiralia</taxon>
        <taxon>Gnathifera</taxon>
        <taxon>Rotifera</taxon>
        <taxon>Eurotatoria</taxon>
        <taxon>Bdelloidea</taxon>
        <taxon>Philodinida</taxon>
        <taxon>Philodinidae</taxon>
        <taxon>Didymodactylos</taxon>
    </lineage>
</organism>